<evidence type="ECO:0000313" key="4">
    <source>
        <dbReference type="Proteomes" id="UP000663828"/>
    </source>
</evidence>
<dbReference type="AlphaFoldDB" id="A0A815KI10"/>
<keyword evidence="4" id="KW-1185">Reference proteome</keyword>
<feature type="region of interest" description="Disordered" evidence="1">
    <location>
        <begin position="41"/>
        <end position="61"/>
    </location>
</feature>
<evidence type="ECO:0000313" key="2">
    <source>
        <dbReference type="EMBL" id="CAF1393588.1"/>
    </source>
</evidence>
<dbReference type="Proteomes" id="UP000663828">
    <property type="component" value="Unassembled WGS sequence"/>
</dbReference>
<name>A0A815KI10_ADIRI</name>
<dbReference type="EMBL" id="CAJNOR010003430">
    <property type="protein sequence ID" value="CAF1413183.1"/>
    <property type="molecule type" value="Genomic_DNA"/>
</dbReference>
<comment type="caution">
    <text evidence="2">The sequence shown here is derived from an EMBL/GenBank/DDBJ whole genome shotgun (WGS) entry which is preliminary data.</text>
</comment>
<proteinExistence type="predicted"/>
<dbReference type="Proteomes" id="UP000663852">
    <property type="component" value="Unassembled WGS sequence"/>
</dbReference>
<dbReference type="EMBL" id="CAJNOJ010000315">
    <property type="protein sequence ID" value="CAF1393588.1"/>
    <property type="molecule type" value="Genomic_DNA"/>
</dbReference>
<evidence type="ECO:0008006" key="6">
    <source>
        <dbReference type="Google" id="ProtNLM"/>
    </source>
</evidence>
<gene>
    <name evidence="2" type="ORF">EDS130_LOCUS35609</name>
    <name evidence="3" type="ORF">XAT740_LOCUS34789</name>
</gene>
<evidence type="ECO:0000313" key="3">
    <source>
        <dbReference type="EMBL" id="CAF1413183.1"/>
    </source>
</evidence>
<evidence type="ECO:0000256" key="1">
    <source>
        <dbReference type="SAM" id="MobiDB-lite"/>
    </source>
</evidence>
<sequence>MLDRITLLGMIQILMTPPRTHVLLLSDQCQNKPKHHLQHLKQHPQQQTLQPTVPADTKGPPTPVHYLDLSLERIQREQSFDADIQKILTQMHEPLMHNFLLYNNLLYRLIDQKKSGTRKKLPYIPGSMIQMVLGAFHDHPLSGHFGV</sequence>
<protein>
    <recommendedName>
        <fullName evidence="6">Integrase zinc-binding domain-containing protein</fullName>
    </recommendedName>
</protein>
<reference evidence="2" key="1">
    <citation type="submission" date="2021-02" db="EMBL/GenBank/DDBJ databases">
        <authorList>
            <person name="Nowell W R."/>
        </authorList>
    </citation>
    <scope>NUCLEOTIDE SEQUENCE</scope>
</reference>
<evidence type="ECO:0000313" key="5">
    <source>
        <dbReference type="Proteomes" id="UP000663852"/>
    </source>
</evidence>
<feature type="compositionally biased region" description="Low complexity" evidence="1">
    <location>
        <begin position="43"/>
        <end position="52"/>
    </location>
</feature>
<organism evidence="2 5">
    <name type="scientific">Adineta ricciae</name>
    <name type="common">Rotifer</name>
    <dbReference type="NCBI Taxonomy" id="249248"/>
    <lineage>
        <taxon>Eukaryota</taxon>
        <taxon>Metazoa</taxon>
        <taxon>Spiralia</taxon>
        <taxon>Gnathifera</taxon>
        <taxon>Rotifera</taxon>
        <taxon>Eurotatoria</taxon>
        <taxon>Bdelloidea</taxon>
        <taxon>Adinetida</taxon>
        <taxon>Adinetidae</taxon>
        <taxon>Adineta</taxon>
    </lineage>
</organism>
<accession>A0A815KI10</accession>